<reference evidence="2" key="1">
    <citation type="journal article" date="2022" name="bioRxiv">
        <title>Sequencing and chromosome-scale assembly of the giantPleurodeles waltlgenome.</title>
        <authorList>
            <person name="Brown T."/>
            <person name="Elewa A."/>
            <person name="Iarovenko S."/>
            <person name="Subramanian E."/>
            <person name="Araus A.J."/>
            <person name="Petzold A."/>
            <person name="Susuki M."/>
            <person name="Suzuki K.-i.T."/>
            <person name="Hayashi T."/>
            <person name="Toyoda A."/>
            <person name="Oliveira C."/>
            <person name="Osipova E."/>
            <person name="Leigh N.D."/>
            <person name="Simon A."/>
            <person name="Yun M.H."/>
        </authorList>
    </citation>
    <scope>NUCLEOTIDE SEQUENCE</scope>
    <source>
        <strain evidence="2">20211129_DDA</strain>
        <tissue evidence="2">Liver</tissue>
    </source>
</reference>
<organism evidence="2 3">
    <name type="scientific">Pleurodeles waltl</name>
    <name type="common">Iberian ribbed newt</name>
    <dbReference type="NCBI Taxonomy" id="8319"/>
    <lineage>
        <taxon>Eukaryota</taxon>
        <taxon>Metazoa</taxon>
        <taxon>Chordata</taxon>
        <taxon>Craniata</taxon>
        <taxon>Vertebrata</taxon>
        <taxon>Euteleostomi</taxon>
        <taxon>Amphibia</taxon>
        <taxon>Batrachia</taxon>
        <taxon>Caudata</taxon>
        <taxon>Salamandroidea</taxon>
        <taxon>Salamandridae</taxon>
        <taxon>Pleurodelinae</taxon>
        <taxon>Pleurodeles</taxon>
    </lineage>
</organism>
<feature type="compositionally biased region" description="Basic and acidic residues" evidence="1">
    <location>
        <begin position="104"/>
        <end position="121"/>
    </location>
</feature>
<sequence>MEGKSDAEISLSRNHDPPGTWRKALVSCWLDLSSGPVLALGSSGFPISSPRSAGTVSSGSLDPLLASIVSEDFSAPSLSPSSLFTATGTQKSELRASGAPPILPRERETPSSDARERRQSEESVGAVFDNRLQGL</sequence>
<gene>
    <name evidence="2" type="ORF">NDU88_003168</name>
</gene>
<dbReference type="EMBL" id="JANPWB010000008">
    <property type="protein sequence ID" value="KAJ1162701.1"/>
    <property type="molecule type" value="Genomic_DNA"/>
</dbReference>
<evidence type="ECO:0000313" key="3">
    <source>
        <dbReference type="Proteomes" id="UP001066276"/>
    </source>
</evidence>
<dbReference type="AlphaFoldDB" id="A0AAV7SFC9"/>
<evidence type="ECO:0000313" key="2">
    <source>
        <dbReference type="EMBL" id="KAJ1162701.1"/>
    </source>
</evidence>
<comment type="caution">
    <text evidence="2">The sequence shown here is derived from an EMBL/GenBank/DDBJ whole genome shotgun (WGS) entry which is preliminary data.</text>
</comment>
<feature type="region of interest" description="Disordered" evidence="1">
    <location>
        <begin position="75"/>
        <end position="135"/>
    </location>
</feature>
<protein>
    <submittedName>
        <fullName evidence="2">Uncharacterized protein</fullName>
    </submittedName>
</protein>
<evidence type="ECO:0000256" key="1">
    <source>
        <dbReference type="SAM" id="MobiDB-lite"/>
    </source>
</evidence>
<dbReference type="Proteomes" id="UP001066276">
    <property type="component" value="Chromosome 4_2"/>
</dbReference>
<proteinExistence type="predicted"/>
<feature type="compositionally biased region" description="Low complexity" evidence="1">
    <location>
        <begin position="75"/>
        <end position="87"/>
    </location>
</feature>
<name>A0AAV7SFC9_PLEWA</name>
<keyword evidence="3" id="KW-1185">Reference proteome</keyword>
<accession>A0AAV7SFC9</accession>
<feature type="region of interest" description="Disordered" evidence="1">
    <location>
        <begin position="1"/>
        <end position="20"/>
    </location>
</feature>